<dbReference type="Proteomes" id="UP000017840">
    <property type="component" value="Unassembled WGS sequence"/>
</dbReference>
<protein>
    <submittedName>
        <fullName evidence="2">Uncharacterized protein</fullName>
    </submittedName>
</protein>
<evidence type="ECO:0000313" key="3">
    <source>
        <dbReference type="Proteomes" id="UP000017840"/>
    </source>
</evidence>
<feature type="compositionally biased region" description="Basic and acidic residues" evidence="1">
    <location>
        <begin position="1"/>
        <end position="20"/>
    </location>
</feature>
<organism evidence="2 3">
    <name type="scientific">Candidatus Halobonum tyrrellensis G22</name>
    <dbReference type="NCBI Taxonomy" id="1324957"/>
    <lineage>
        <taxon>Archaea</taxon>
        <taxon>Methanobacteriati</taxon>
        <taxon>Methanobacteriota</taxon>
        <taxon>Stenosarchaea group</taxon>
        <taxon>Halobacteria</taxon>
        <taxon>Halobacteriales</taxon>
        <taxon>Haloferacaceae</taxon>
        <taxon>Candidatus Halobonum</taxon>
    </lineage>
</organism>
<proteinExistence type="predicted"/>
<name>V4J0F5_9EURY</name>
<reference evidence="2 3" key="1">
    <citation type="journal article" date="2013" name="Genome Announc.">
        <title>Draft Genome Sequence of 'Candidatus Halobonum tyrrellensis' Strain G22, Isolated from the Hypersaline Waters of Lake Tyrrell, Australia.</title>
        <authorList>
            <person name="Ugalde J.A."/>
            <person name="Narasingarao P."/>
            <person name="Kuo S."/>
            <person name="Podell S."/>
            <person name="Allen E.E."/>
        </authorList>
    </citation>
    <scope>NUCLEOTIDE SEQUENCE [LARGE SCALE GENOMIC DNA]</scope>
    <source>
        <strain evidence="2 3">G22</strain>
    </source>
</reference>
<evidence type="ECO:0000256" key="1">
    <source>
        <dbReference type="SAM" id="MobiDB-lite"/>
    </source>
</evidence>
<sequence length="93" mass="10928">MVIRVKEESGEVLDEPRGLNEEFDEDEWEEAVRSFVEWIEEQCEYLDYYRDLFRDVEREDEDLQPATADRDDWEGTMPSDAGEAAFGSGPRTE</sequence>
<gene>
    <name evidence="2" type="ORF">K933_06573</name>
</gene>
<feature type="region of interest" description="Disordered" evidence="1">
    <location>
        <begin position="1"/>
        <end position="21"/>
    </location>
</feature>
<dbReference type="EMBL" id="ASGZ01000021">
    <property type="protein sequence ID" value="ESP88927.1"/>
    <property type="molecule type" value="Genomic_DNA"/>
</dbReference>
<dbReference type="RefSeq" id="WP_023393902.1">
    <property type="nucleotide sequence ID" value="NZ_ASGZ01000021.1"/>
</dbReference>
<feature type="region of interest" description="Disordered" evidence="1">
    <location>
        <begin position="59"/>
        <end position="93"/>
    </location>
</feature>
<accession>V4J0F5</accession>
<dbReference type="AlphaFoldDB" id="V4J0F5"/>
<comment type="caution">
    <text evidence="2">The sequence shown here is derived from an EMBL/GenBank/DDBJ whole genome shotgun (WGS) entry which is preliminary data.</text>
</comment>
<dbReference type="OrthoDB" id="87832at2157"/>
<evidence type="ECO:0000313" key="2">
    <source>
        <dbReference type="EMBL" id="ESP88927.1"/>
    </source>
</evidence>
<keyword evidence="3" id="KW-1185">Reference proteome</keyword>